<keyword evidence="1" id="KW-0694">RNA-binding</keyword>
<dbReference type="PANTHER" id="PTHR23079:SF55">
    <property type="entry name" value="RNA-DIRECTED RNA POLYMERASE"/>
    <property type="match status" value="1"/>
</dbReference>
<dbReference type="AlphaFoldDB" id="D8PK67"/>
<dbReference type="InterPro" id="IPR057596">
    <property type="entry name" value="RDRP_core"/>
</dbReference>
<dbReference type="HOGENOM" id="CLU_001366_2_1_1"/>
<dbReference type="PANTHER" id="PTHR23079">
    <property type="entry name" value="RNA-DEPENDENT RNA POLYMERASE"/>
    <property type="match status" value="1"/>
</dbReference>
<dbReference type="FunCoup" id="D8PK67">
    <property type="interactions" value="3"/>
</dbReference>
<dbReference type="EMBL" id="GL377302">
    <property type="protein sequence ID" value="EFJ03971.1"/>
    <property type="molecule type" value="Genomic_DNA"/>
</dbReference>
<dbReference type="EC" id="2.7.7.48" evidence="1"/>
<dbReference type="GO" id="GO:0031380">
    <property type="term" value="C:nuclear RNA-directed RNA polymerase complex"/>
    <property type="evidence" value="ECO:0007669"/>
    <property type="project" value="TreeGrafter"/>
</dbReference>
<dbReference type="InterPro" id="IPR007855">
    <property type="entry name" value="RDRP"/>
</dbReference>
<comment type="catalytic activity">
    <reaction evidence="1">
        <text>RNA(n) + a ribonucleoside 5'-triphosphate = RNA(n+1) + diphosphate</text>
        <dbReference type="Rhea" id="RHEA:21248"/>
        <dbReference type="Rhea" id="RHEA-COMP:14527"/>
        <dbReference type="Rhea" id="RHEA-COMP:17342"/>
        <dbReference type="ChEBI" id="CHEBI:33019"/>
        <dbReference type="ChEBI" id="CHEBI:61557"/>
        <dbReference type="ChEBI" id="CHEBI:140395"/>
        <dbReference type="EC" id="2.7.7.48"/>
    </reaction>
</comment>
<reference evidence="3 4" key="1">
    <citation type="journal article" date="2010" name="Nat. Biotechnol.">
        <title>Genome sequence of the model mushroom Schizophyllum commune.</title>
        <authorList>
            <person name="Ohm R.A."/>
            <person name="de Jong J.F."/>
            <person name="Lugones L.G."/>
            <person name="Aerts A."/>
            <person name="Kothe E."/>
            <person name="Stajich J.E."/>
            <person name="de Vries R.P."/>
            <person name="Record E."/>
            <person name="Levasseur A."/>
            <person name="Baker S.E."/>
            <person name="Bartholomew K.A."/>
            <person name="Coutinho P.M."/>
            <person name="Erdmann S."/>
            <person name="Fowler T.J."/>
            <person name="Gathman A.C."/>
            <person name="Lombard V."/>
            <person name="Henrissat B."/>
            <person name="Knabe N."/>
            <person name="Kuees U."/>
            <person name="Lilly W.W."/>
            <person name="Lindquist E."/>
            <person name="Lucas S."/>
            <person name="Magnuson J.K."/>
            <person name="Piumi F."/>
            <person name="Raudaskoski M."/>
            <person name="Salamov A."/>
            <person name="Schmutz J."/>
            <person name="Schwarze F.W.M.R."/>
            <person name="vanKuyk P.A."/>
            <person name="Horton J.S."/>
            <person name="Grigoriev I.V."/>
            <person name="Woesten H.A.B."/>
        </authorList>
    </citation>
    <scope>NUCLEOTIDE SEQUENCE [LARGE SCALE GENOMIC DNA]</scope>
    <source>
        <strain evidence="4">H4-8 / FGSC 9210</strain>
    </source>
</reference>
<gene>
    <name evidence="3" type="ORF">SCHCODRAFT_64962</name>
</gene>
<organism evidence="4">
    <name type="scientific">Schizophyllum commune (strain H4-8 / FGSC 9210)</name>
    <name type="common">Split gill fungus</name>
    <dbReference type="NCBI Taxonomy" id="578458"/>
    <lineage>
        <taxon>Eukaryota</taxon>
        <taxon>Fungi</taxon>
        <taxon>Dikarya</taxon>
        <taxon>Basidiomycota</taxon>
        <taxon>Agaricomycotina</taxon>
        <taxon>Agaricomycetes</taxon>
        <taxon>Agaricomycetidae</taxon>
        <taxon>Agaricales</taxon>
        <taxon>Schizophyllaceae</taxon>
        <taxon>Schizophyllum</taxon>
    </lineage>
</organism>
<keyword evidence="1" id="KW-0548">Nucleotidyltransferase</keyword>
<feature type="domain" description="RDRP core" evidence="2">
    <location>
        <begin position="414"/>
        <end position="941"/>
    </location>
</feature>
<evidence type="ECO:0000313" key="3">
    <source>
        <dbReference type="EMBL" id="EFJ03971.1"/>
    </source>
</evidence>
<dbReference type="InParanoid" id="D8PK67"/>
<keyword evidence="1" id="KW-0808">Transferase</keyword>
<comment type="similarity">
    <text evidence="1">Belongs to the RdRP family.</text>
</comment>
<dbReference type="Proteomes" id="UP000007431">
    <property type="component" value="Unassembled WGS sequence"/>
</dbReference>
<keyword evidence="1" id="KW-0696">RNA-directed RNA polymerase</keyword>
<evidence type="ECO:0000259" key="2">
    <source>
        <dbReference type="Pfam" id="PF05183"/>
    </source>
</evidence>
<proteinExistence type="inferred from homology"/>
<keyword evidence="4" id="KW-1185">Reference proteome</keyword>
<dbReference type="STRING" id="578458.D8PK67"/>
<dbReference type="GO" id="GO:0003723">
    <property type="term" value="F:RNA binding"/>
    <property type="evidence" value="ECO:0007669"/>
    <property type="project" value="UniProtKB-KW"/>
</dbReference>
<dbReference type="GO" id="GO:0003968">
    <property type="term" value="F:RNA-directed RNA polymerase activity"/>
    <property type="evidence" value="ECO:0007669"/>
    <property type="project" value="UniProtKB-KW"/>
</dbReference>
<evidence type="ECO:0000256" key="1">
    <source>
        <dbReference type="RuleBase" id="RU363098"/>
    </source>
</evidence>
<name>D8PK67_SCHCM</name>
<dbReference type="GO" id="GO:0030422">
    <property type="term" value="P:siRNA processing"/>
    <property type="evidence" value="ECO:0007669"/>
    <property type="project" value="TreeGrafter"/>
</dbReference>
<sequence>MDIFMKNIGFNTTQYELTQCLADILHHEPYTRLSGLPINFNVRLFKDKNGGVRQHRGIGILTVPTLDIGNLFLHEYGGPFTTKRCTPRSGQGRAIQFQKANRQPPDPSILEDIRRLPYQDPQAVRQQNERTNYLQRNQIAVSAVQFGWDCRDAVFSIEWEETFQWNDAYVMFDDERREIRVRMRHPDSPGRLLAIAMRYTQIMIISAPRHSDNPAITISLSVAPFFESEVPNPSQDDRRVRLPHLPFGHHEDVVAFTSLALRLVLPSQESLRRFHEVAAVADVHHLDDCDYPAVRRNIFGPIVMGRIQEWQRHFPWAVSFQIEGLLRCLHMGPDELLTFMPRVHAIHRRHGTSYTALFLKYFQSRLVAWVQYEDESESIDECFQRATKEFAKQGLNEVVKPTDGSVFDSLHVIVTPTTMILEGPFPERSNRIIRMYDAKYHDCFLRVSFVEEGRLQYRFDREVDGRTFIRERIGPLLKKGLHIAGHKFEFLAYSQSALKEHAVWFVKPFRPDGQRADVNAATIIAGIGDFSTSKDRFCPARYAARLSQAFTATDASVFVEAEEIGYHDDISTSDGAYHFTDGVGTMSKEMARDTWTELRRTRKRARKSKGTPASFQVRLMGSKGMLSVDYKLRGRAVCLRPSMIKFEAPDSLNLEIARAFDRPGKYYLNRPLIMLLEGLGVPYETFLKYQDLAVRDAHRATESLEHAARMLEAFGLGTSFRLPSVLLNLEKLGIDHLPGDAFYDRMLEFAINHVLRVLKNHARIPIPGAYTLVGVADVHRYLAEGEVFACVKEVDSNRIEYLEGDILISRSPTIHPGDVQVVRAIGRPPAGSPFAQEPLANTVVFSVKGMLLGPFQARHEQHLTVSHSGSRPLPSMLGGGDLDGDVYNLICLDTTHPEFRPARTCDPASYAAAPRKVLDRPANMDDVADFVLDFMSFDVRGTDFGYLCRGLGPQVRPHRSWASSPSTGWSSQTRVRRIFSITTA</sequence>
<dbReference type="eggNOG" id="KOG0988">
    <property type="taxonomic scope" value="Eukaryota"/>
</dbReference>
<accession>D8PK67</accession>
<evidence type="ECO:0000313" key="4">
    <source>
        <dbReference type="Proteomes" id="UP000007431"/>
    </source>
</evidence>
<dbReference type="VEuPathDB" id="FungiDB:SCHCODRAFT_02696369"/>
<dbReference type="Pfam" id="PF05183">
    <property type="entry name" value="RdRP"/>
    <property type="match status" value="1"/>
</dbReference>
<protein>
    <recommendedName>
        <fullName evidence="1">RNA-dependent RNA polymerase</fullName>
        <ecNumber evidence="1">2.7.7.48</ecNumber>
    </recommendedName>
</protein>
<dbReference type="OMA" id="HESFLRV"/>